<evidence type="ECO:0000256" key="6">
    <source>
        <dbReference type="ARBA" id="ARBA00023125"/>
    </source>
</evidence>
<evidence type="ECO:0000256" key="9">
    <source>
        <dbReference type="RuleBase" id="RU363044"/>
    </source>
</evidence>
<keyword evidence="13" id="KW-1185">Reference proteome</keyword>
<dbReference type="InterPro" id="IPR027417">
    <property type="entry name" value="P-loop_NTPase"/>
</dbReference>
<evidence type="ECO:0000256" key="1">
    <source>
        <dbReference type="ARBA" id="ARBA00022741"/>
    </source>
</evidence>
<keyword evidence="6" id="KW-0238">DNA-binding</keyword>
<organism evidence="12 13">
    <name type="scientific">Caerostris extrusa</name>
    <name type="common">Bark spider</name>
    <name type="synonym">Caerostris bankana</name>
    <dbReference type="NCBI Taxonomy" id="172846"/>
    <lineage>
        <taxon>Eukaryota</taxon>
        <taxon>Metazoa</taxon>
        <taxon>Ecdysozoa</taxon>
        <taxon>Arthropoda</taxon>
        <taxon>Chelicerata</taxon>
        <taxon>Arachnida</taxon>
        <taxon>Araneae</taxon>
        <taxon>Araneomorphae</taxon>
        <taxon>Entelegynae</taxon>
        <taxon>Araneoidea</taxon>
        <taxon>Araneidae</taxon>
        <taxon>Caerostris</taxon>
    </lineage>
</organism>
<keyword evidence="8" id="KW-0413">Isomerase</keyword>
<evidence type="ECO:0000256" key="7">
    <source>
        <dbReference type="ARBA" id="ARBA00023204"/>
    </source>
</evidence>
<comment type="cofactor">
    <cofactor evidence="9">
        <name>Mg(2+)</name>
        <dbReference type="ChEBI" id="CHEBI:18420"/>
    </cofactor>
</comment>
<dbReference type="Pfam" id="PF05970">
    <property type="entry name" value="PIF1"/>
    <property type="match status" value="1"/>
</dbReference>
<evidence type="ECO:0000256" key="4">
    <source>
        <dbReference type="ARBA" id="ARBA00022806"/>
    </source>
</evidence>
<evidence type="ECO:0000313" key="12">
    <source>
        <dbReference type="EMBL" id="GIY31472.1"/>
    </source>
</evidence>
<keyword evidence="1 9" id="KW-0547">Nucleotide-binding</keyword>
<comment type="catalytic activity">
    <reaction evidence="9">
        <text>ATP + H2O = ADP + phosphate + H(+)</text>
        <dbReference type="Rhea" id="RHEA:13065"/>
        <dbReference type="ChEBI" id="CHEBI:15377"/>
        <dbReference type="ChEBI" id="CHEBI:15378"/>
        <dbReference type="ChEBI" id="CHEBI:30616"/>
        <dbReference type="ChEBI" id="CHEBI:43474"/>
        <dbReference type="ChEBI" id="CHEBI:456216"/>
        <dbReference type="EC" id="5.6.2.3"/>
    </reaction>
</comment>
<dbReference type="EMBL" id="BPLR01009386">
    <property type="protein sequence ID" value="GIY31472.1"/>
    <property type="molecule type" value="Genomic_DNA"/>
</dbReference>
<dbReference type="Gene3D" id="3.40.50.300">
    <property type="entry name" value="P-loop containing nucleotide triphosphate hydrolases"/>
    <property type="match status" value="1"/>
</dbReference>
<dbReference type="InterPro" id="IPR010285">
    <property type="entry name" value="DNA_helicase_pif1-like_DEAD"/>
</dbReference>
<keyword evidence="4 9" id="KW-0347">Helicase</keyword>
<dbReference type="Proteomes" id="UP001054945">
    <property type="component" value="Unassembled WGS sequence"/>
</dbReference>
<evidence type="ECO:0000259" key="11">
    <source>
        <dbReference type="Pfam" id="PF21530"/>
    </source>
</evidence>
<evidence type="ECO:0000256" key="2">
    <source>
        <dbReference type="ARBA" id="ARBA00022763"/>
    </source>
</evidence>
<dbReference type="GO" id="GO:0006310">
    <property type="term" value="P:DNA recombination"/>
    <property type="evidence" value="ECO:0007669"/>
    <property type="project" value="UniProtKB-KW"/>
</dbReference>
<comment type="similarity">
    <text evidence="9">Belongs to the helicase family.</text>
</comment>
<evidence type="ECO:0000256" key="8">
    <source>
        <dbReference type="ARBA" id="ARBA00023235"/>
    </source>
</evidence>
<gene>
    <name evidence="12" type="primary">pif1</name>
    <name evidence="12" type="ORF">CEXT_692151</name>
</gene>
<feature type="domain" description="DNA helicase Pif1-like 2B" evidence="11">
    <location>
        <begin position="215"/>
        <end position="257"/>
    </location>
</feature>
<dbReference type="AlphaFoldDB" id="A0AAV4SGX2"/>
<dbReference type="SUPFAM" id="SSF52540">
    <property type="entry name" value="P-loop containing nucleoside triphosphate hydrolases"/>
    <property type="match status" value="1"/>
</dbReference>
<dbReference type="PANTHER" id="PTHR47642:SF5">
    <property type="entry name" value="ATP-DEPENDENT DNA HELICASE"/>
    <property type="match status" value="1"/>
</dbReference>
<evidence type="ECO:0000256" key="5">
    <source>
        <dbReference type="ARBA" id="ARBA00022840"/>
    </source>
</evidence>
<name>A0AAV4SGX2_CAEEX</name>
<dbReference type="GO" id="GO:0006281">
    <property type="term" value="P:DNA repair"/>
    <property type="evidence" value="ECO:0007669"/>
    <property type="project" value="UniProtKB-KW"/>
</dbReference>
<accession>A0AAV4SGX2</accession>
<dbReference type="GO" id="GO:0000723">
    <property type="term" value="P:telomere maintenance"/>
    <property type="evidence" value="ECO:0007669"/>
    <property type="project" value="InterPro"/>
</dbReference>
<comment type="caution">
    <text evidence="12">The sequence shown here is derived from an EMBL/GenBank/DDBJ whole genome shotgun (WGS) entry which is preliminary data.</text>
</comment>
<evidence type="ECO:0000256" key="3">
    <source>
        <dbReference type="ARBA" id="ARBA00022801"/>
    </source>
</evidence>
<dbReference type="GO" id="GO:0005524">
    <property type="term" value="F:ATP binding"/>
    <property type="evidence" value="ECO:0007669"/>
    <property type="project" value="UniProtKB-KW"/>
</dbReference>
<sequence>MLWKIGGESWCSHWSCSTVDRWVYTTSSAKTTSTKDGVIVSMSLLTGNYLRVMRQLWQNVEFLFIDEISMVPYEMLCMIDSRLRQLKSPNACFGGINVLLFGDLMQLPPVREHQVFRQPEHMKPATHLWRQFRLVELKQNMRQQGDTTFIDVLNALRVGELTIYPTNDQVARHNEKVLQSFEDKGTIIYTIKVQDQLIDAKRNLGNKDLDSVIPNDINKTGGLPEVLKIFVGAKVMLRSNIDVSKGLVNGNMGFITEIIWTNFRRDQVYAEDIPSVHESGIDVRHSWPAFRKGNKEEDIALSPLPQQLGTNACEASVSPSAFRSYLSYRSLHLDPNLPPSPPVEQEDIITG</sequence>
<dbReference type="EC" id="5.6.2.3" evidence="9"/>
<feature type="domain" description="DNA helicase Pif1-like DEAD-box helicase" evidence="10">
    <location>
        <begin position="53"/>
        <end position="161"/>
    </location>
</feature>
<dbReference type="InterPro" id="IPR051055">
    <property type="entry name" value="PIF1_helicase"/>
</dbReference>
<dbReference type="PANTHER" id="PTHR47642">
    <property type="entry name" value="ATP-DEPENDENT DNA HELICASE"/>
    <property type="match status" value="1"/>
</dbReference>
<proteinExistence type="inferred from homology"/>
<evidence type="ECO:0000259" key="10">
    <source>
        <dbReference type="Pfam" id="PF05970"/>
    </source>
</evidence>
<reference evidence="12 13" key="1">
    <citation type="submission" date="2021-06" db="EMBL/GenBank/DDBJ databases">
        <title>Caerostris extrusa draft genome.</title>
        <authorList>
            <person name="Kono N."/>
            <person name="Arakawa K."/>
        </authorList>
    </citation>
    <scope>NUCLEOTIDE SEQUENCE [LARGE SCALE GENOMIC DNA]</scope>
</reference>
<dbReference type="InterPro" id="IPR049163">
    <property type="entry name" value="Pif1-like_2B_dom"/>
</dbReference>
<dbReference type="GO" id="GO:0043139">
    <property type="term" value="F:5'-3' DNA helicase activity"/>
    <property type="evidence" value="ECO:0007669"/>
    <property type="project" value="UniProtKB-EC"/>
</dbReference>
<dbReference type="GO" id="GO:0016787">
    <property type="term" value="F:hydrolase activity"/>
    <property type="evidence" value="ECO:0007669"/>
    <property type="project" value="UniProtKB-KW"/>
</dbReference>
<dbReference type="Pfam" id="PF21530">
    <property type="entry name" value="Pif1_2B_dom"/>
    <property type="match status" value="1"/>
</dbReference>
<keyword evidence="2 9" id="KW-0227">DNA damage</keyword>
<protein>
    <recommendedName>
        <fullName evidence="9">ATP-dependent DNA helicase</fullName>
        <ecNumber evidence="9">5.6.2.3</ecNumber>
    </recommendedName>
</protein>
<keyword evidence="9" id="KW-0233">DNA recombination</keyword>
<keyword evidence="5 9" id="KW-0067">ATP-binding</keyword>
<keyword evidence="3 9" id="KW-0378">Hydrolase</keyword>
<evidence type="ECO:0000313" key="13">
    <source>
        <dbReference type="Proteomes" id="UP001054945"/>
    </source>
</evidence>
<keyword evidence="7 9" id="KW-0234">DNA repair</keyword>